<dbReference type="EMBL" id="RCMV01000322">
    <property type="protein sequence ID" value="KAG3219205.1"/>
    <property type="molecule type" value="Genomic_DNA"/>
</dbReference>
<evidence type="ECO:0000313" key="6">
    <source>
        <dbReference type="EMBL" id="KAG2979605.1"/>
    </source>
</evidence>
<dbReference type="SUPFAM" id="SSF53335">
    <property type="entry name" value="S-adenosyl-L-methionine-dependent methyltransferases"/>
    <property type="match status" value="1"/>
</dbReference>
<organism evidence="7 8">
    <name type="scientific">Phytophthora cactorum</name>
    <dbReference type="NCBI Taxonomy" id="29920"/>
    <lineage>
        <taxon>Eukaryota</taxon>
        <taxon>Sar</taxon>
        <taxon>Stramenopiles</taxon>
        <taxon>Oomycota</taxon>
        <taxon>Peronosporomycetes</taxon>
        <taxon>Peronosporales</taxon>
        <taxon>Peronosporaceae</taxon>
        <taxon>Phytophthora</taxon>
    </lineage>
</organism>
<feature type="region of interest" description="Disordered" evidence="2">
    <location>
        <begin position="138"/>
        <end position="176"/>
    </location>
</feature>
<dbReference type="Pfam" id="PF13847">
    <property type="entry name" value="Methyltransf_31"/>
    <property type="match status" value="1"/>
</dbReference>
<dbReference type="InterPro" id="IPR006600">
    <property type="entry name" value="HTH_CenpB_DNA-bd_dom"/>
</dbReference>
<keyword evidence="1" id="KW-0238">DNA-binding</keyword>
<dbReference type="Proteomes" id="UP000697107">
    <property type="component" value="Unassembled WGS sequence"/>
</dbReference>
<dbReference type="InterPro" id="IPR029063">
    <property type="entry name" value="SAM-dependent_MTases_sf"/>
</dbReference>
<feature type="region of interest" description="Disordered" evidence="2">
    <location>
        <begin position="1"/>
        <end position="33"/>
    </location>
</feature>
<dbReference type="EMBL" id="RCMG01000290">
    <property type="protein sequence ID" value="KAG2857460.1"/>
    <property type="molecule type" value="Genomic_DNA"/>
</dbReference>
<dbReference type="InterPro" id="IPR025714">
    <property type="entry name" value="Methyltranfer_dom"/>
</dbReference>
<dbReference type="Proteomes" id="UP000735874">
    <property type="component" value="Unassembled WGS sequence"/>
</dbReference>
<dbReference type="Gene3D" id="3.40.50.150">
    <property type="entry name" value="Vaccinia Virus protein VP39"/>
    <property type="match status" value="1"/>
</dbReference>
<evidence type="ECO:0000256" key="1">
    <source>
        <dbReference type="ARBA" id="ARBA00023125"/>
    </source>
</evidence>
<accession>A0A8T1I212</accession>
<dbReference type="Proteomes" id="UP000760860">
    <property type="component" value="Unassembled WGS sequence"/>
</dbReference>
<evidence type="ECO:0000256" key="2">
    <source>
        <dbReference type="SAM" id="MobiDB-lite"/>
    </source>
</evidence>
<dbReference type="GO" id="GO:0003677">
    <property type="term" value="F:DNA binding"/>
    <property type="evidence" value="ECO:0007669"/>
    <property type="project" value="UniProtKB-KW"/>
</dbReference>
<proteinExistence type="predicted"/>
<dbReference type="CDD" id="cd02440">
    <property type="entry name" value="AdoMet_MTases"/>
    <property type="match status" value="1"/>
</dbReference>
<reference evidence="7" key="1">
    <citation type="submission" date="2018-05" db="EMBL/GenBank/DDBJ databases">
        <title>Effector identification in a new, highly contiguous assembly of the strawberry crown rot pathogen Phytophthora cactorum.</title>
        <authorList>
            <person name="Armitage A.D."/>
            <person name="Nellist C.F."/>
            <person name="Bates H."/>
            <person name="Vickerstaff R.J."/>
            <person name="Harrison R.J."/>
        </authorList>
    </citation>
    <scope>NUCLEOTIDE SEQUENCE</scope>
    <source>
        <strain evidence="4">15-7</strain>
        <strain evidence="5">4032</strain>
        <strain evidence="6">P415</strain>
        <strain evidence="7">P421</strain>
    </source>
</reference>
<dbReference type="Proteomes" id="UP000774804">
    <property type="component" value="Unassembled WGS sequence"/>
</dbReference>
<feature type="compositionally biased region" description="Polar residues" evidence="2">
    <location>
        <begin position="140"/>
        <end position="149"/>
    </location>
</feature>
<feature type="domain" description="HTH CENPB-type" evidence="3">
    <location>
        <begin position="150"/>
        <end position="223"/>
    </location>
</feature>
<gene>
    <name evidence="4" type="ORF">PC113_g10672</name>
    <name evidence="5" type="ORF">PC115_g9830</name>
    <name evidence="6" type="ORF">PC118_g11680</name>
    <name evidence="7" type="ORF">PC129_g10006</name>
</gene>
<dbReference type="VEuPathDB" id="FungiDB:PC110_g14273"/>
<dbReference type="EMBL" id="RCML01000358">
    <property type="protein sequence ID" value="KAG2979605.1"/>
    <property type="molecule type" value="Genomic_DNA"/>
</dbReference>
<evidence type="ECO:0000313" key="4">
    <source>
        <dbReference type="EMBL" id="KAG2857460.1"/>
    </source>
</evidence>
<name>A0A8T1I212_9STRA</name>
<evidence type="ECO:0000313" key="5">
    <source>
        <dbReference type="EMBL" id="KAG2920417.1"/>
    </source>
</evidence>
<sequence>MAEDIKPTCTAPSSDTDALASPQPGTKRKKVSRTALTVREKAIVKSFCEQKVTDCKARGELVPSQEVLRREVATQFGWSCGRSTLSKIISMDWKLLRSSHEGGEAPRNPNMKRRRRPLFPAFEADLVKFIFAHVGEEGGTKSTSEQSPSVEIACGGNTTSVAEDKGTQSSEVGDSRRRPLTEALILEEAQRLKQVHGVSDEMLMLSVGWLARFKHRHCIRLRKPAGVANKCRIPQHQQDVSAEPVLMGAWSAGLMSASLSQPQVLIGESLPHQHTADSCVGDTGDLLPSSSQQGVNLELASGSEGTMAPTKTALCSAQWYHGEPTNRALLEQIPQSIRELACTCQKYDDCIGAIGGLKVAVVGFGSVVDAFLLAEAVGADGSVVCVEASASNIYTAEQIAESFCLSTQGLPAVNMKFIMGEYSGMPQSSSSIEGELKNLQGRVDLVICNCSIQSLEFPASKNAVLELAFSLLKVGGELRVTDLVCSRRLSSSECEEARLAMTASDETTAISHGSSNQLQQKLLLGAPYVGDLKRLFRALGADVEVRTESCNEADAAAIDGAVASLLPPLASASNVQFRRVTFHAFRIQDVEEPLEDYGQTAIFNGSDVGGKAVVDNLDATILFTATSAPGSTLDSSEDARIADQSTLAISPPSPEPLEIANI</sequence>
<protein>
    <recommendedName>
        <fullName evidence="3">HTH CENPB-type domain-containing protein</fullName>
    </recommendedName>
</protein>
<feature type="compositionally biased region" description="Polar residues" evidence="2">
    <location>
        <begin position="156"/>
        <end position="172"/>
    </location>
</feature>
<evidence type="ECO:0000259" key="3">
    <source>
        <dbReference type="PROSITE" id="PS51253"/>
    </source>
</evidence>
<evidence type="ECO:0000313" key="7">
    <source>
        <dbReference type="EMBL" id="KAG3219205.1"/>
    </source>
</evidence>
<dbReference type="Pfam" id="PF03221">
    <property type="entry name" value="HTH_Tnp_Tc5"/>
    <property type="match status" value="1"/>
</dbReference>
<comment type="caution">
    <text evidence="7">The sequence shown here is derived from an EMBL/GenBank/DDBJ whole genome shotgun (WGS) entry which is preliminary data.</text>
</comment>
<evidence type="ECO:0000313" key="8">
    <source>
        <dbReference type="Proteomes" id="UP000760860"/>
    </source>
</evidence>
<dbReference type="EMBL" id="RCMI01000278">
    <property type="protein sequence ID" value="KAG2920417.1"/>
    <property type="molecule type" value="Genomic_DNA"/>
</dbReference>
<dbReference type="PROSITE" id="PS51253">
    <property type="entry name" value="HTH_CENPB"/>
    <property type="match status" value="1"/>
</dbReference>
<dbReference type="AlphaFoldDB" id="A0A8T1I212"/>